<dbReference type="PANTHER" id="PTHR39966:SF3">
    <property type="entry name" value="DUF438 DOMAIN-CONTAINING PROTEIN"/>
    <property type="match status" value="1"/>
</dbReference>
<organism evidence="2 3">
    <name type="scientific">Blastococcus jejuensis</name>
    <dbReference type="NCBI Taxonomy" id="351224"/>
    <lineage>
        <taxon>Bacteria</taxon>
        <taxon>Bacillati</taxon>
        <taxon>Actinomycetota</taxon>
        <taxon>Actinomycetes</taxon>
        <taxon>Geodermatophilales</taxon>
        <taxon>Geodermatophilaceae</taxon>
        <taxon>Blastococcus</taxon>
    </lineage>
</organism>
<gene>
    <name evidence="2" type="ORF">GCM10010531_18280</name>
</gene>
<dbReference type="InterPro" id="IPR012312">
    <property type="entry name" value="Hemerythrin-like"/>
</dbReference>
<proteinExistence type="predicted"/>
<dbReference type="RefSeq" id="WP_344688485.1">
    <property type="nucleotide sequence ID" value="NZ_BAAAVV010000003.1"/>
</dbReference>
<comment type="caution">
    <text evidence="2">The sequence shown here is derived from an EMBL/GenBank/DDBJ whole genome shotgun (WGS) entry which is preliminary data.</text>
</comment>
<dbReference type="EMBL" id="BAAAVV010000003">
    <property type="protein sequence ID" value="GAA3166059.1"/>
    <property type="molecule type" value="Genomic_DNA"/>
</dbReference>
<keyword evidence="3" id="KW-1185">Reference proteome</keyword>
<accession>A0ABP6P3G0</accession>
<dbReference type="Gene3D" id="1.20.120.520">
    <property type="entry name" value="nmb1532 protein domain like"/>
    <property type="match status" value="1"/>
</dbReference>
<dbReference type="Pfam" id="PF01814">
    <property type="entry name" value="Hemerythrin"/>
    <property type="match status" value="1"/>
</dbReference>
<dbReference type="Proteomes" id="UP001499924">
    <property type="component" value="Unassembled WGS sequence"/>
</dbReference>
<dbReference type="PANTHER" id="PTHR39966">
    <property type="entry name" value="BLL2471 PROTEIN-RELATED"/>
    <property type="match status" value="1"/>
</dbReference>
<sequence>MCDHCGCRDLTPVARLMGEHDRLRELSEHIRRHLTAGDDAAARDHFQELLVVLGPHVAEEESTLFPMLRRHEELAGHVAVLEGEHAGLYDDVDDLDDAGVQAWRDGVARVLHDLDAHMFKEDFGLFPAALATLDGADWDAMDSWEQARAGSAGPLSAR</sequence>
<name>A0ABP6P3G0_9ACTN</name>
<reference evidence="3" key="1">
    <citation type="journal article" date="2019" name="Int. J. Syst. Evol. Microbiol.">
        <title>The Global Catalogue of Microorganisms (GCM) 10K type strain sequencing project: providing services to taxonomists for standard genome sequencing and annotation.</title>
        <authorList>
            <consortium name="The Broad Institute Genomics Platform"/>
            <consortium name="The Broad Institute Genome Sequencing Center for Infectious Disease"/>
            <person name="Wu L."/>
            <person name="Ma J."/>
        </authorList>
    </citation>
    <scope>NUCLEOTIDE SEQUENCE [LARGE SCALE GENOMIC DNA]</scope>
    <source>
        <strain evidence="3">JCM 15614</strain>
    </source>
</reference>
<evidence type="ECO:0000313" key="2">
    <source>
        <dbReference type="EMBL" id="GAA3166059.1"/>
    </source>
</evidence>
<protein>
    <submittedName>
        <fullName evidence="2">Hemerythrin domain-containing protein</fullName>
    </submittedName>
</protein>
<feature type="domain" description="Hemerythrin-like" evidence="1">
    <location>
        <begin position="11"/>
        <end position="129"/>
    </location>
</feature>
<evidence type="ECO:0000313" key="3">
    <source>
        <dbReference type="Proteomes" id="UP001499924"/>
    </source>
</evidence>
<evidence type="ECO:0000259" key="1">
    <source>
        <dbReference type="Pfam" id="PF01814"/>
    </source>
</evidence>